<keyword evidence="1" id="KW-0732">Signal</keyword>
<dbReference type="OrthoDB" id="9814377at2"/>
<dbReference type="Pfam" id="PF01551">
    <property type="entry name" value="Peptidase_M23"/>
    <property type="match status" value="1"/>
</dbReference>
<gene>
    <name evidence="4" type="ORF">CLV25_1056</name>
</gene>
<dbReference type="InterPro" id="IPR011055">
    <property type="entry name" value="Dup_hybrid_motif"/>
</dbReference>
<dbReference type="GO" id="GO:0004222">
    <property type="term" value="F:metalloendopeptidase activity"/>
    <property type="evidence" value="ECO:0007669"/>
    <property type="project" value="TreeGrafter"/>
</dbReference>
<dbReference type="SUPFAM" id="SSF51261">
    <property type="entry name" value="Duplicated hybrid motif"/>
    <property type="match status" value="1"/>
</dbReference>
<evidence type="ECO:0000256" key="1">
    <source>
        <dbReference type="ARBA" id="ARBA00022729"/>
    </source>
</evidence>
<evidence type="ECO:0000313" key="4">
    <source>
        <dbReference type="EMBL" id="TCN68805.1"/>
    </source>
</evidence>
<reference evidence="4 5" key="1">
    <citation type="submission" date="2019-03" db="EMBL/GenBank/DDBJ databases">
        <title>Genomic Encyclopedia of Archaeal and Bacterial Type Strains, Phase II (KMG-II): from individual species to whole genera.</title>
        <authorList>
            <person name="Goeker M."/>
        </authorList>
    </citation>
    <scope>NUCLEOTIDE SEQUENCE [LARGE SCALE GENOMIC DNA]</scope>
    <source>
        <strain evidence="4 5">RL-C</strain>
    </source>
</reference>
<organism evidence="4 5">
    <name type="scientific">Acetobacteroides hydrogenigenes</name>
    <dbReference type="NCBI Taxonomy" id="979970"/>
    <lineage>
        <taxon>Bacteria</taxon>
        <taxon>Pseudomonadati</taxon>
        <taxon>Bacteroidota</taxon>
        <taxon>Bacteroidia</taxon>
        <taxon>Bacteroidales</taxon>
        <taxon>Rikenellaceae</taxon>
        <taxon>Acetobacteroides</taxon>
    </lineage>
</organism>
<dbReference type="CDD" id="cd12797">
    <property type="entry name" value="M23_peptidase"/>
    <property type="match status" value="1"/>
</dbReference>
<sequence length="287" mass="32509">MAESKKKKLITKLHHKYRLSIYNDSNLEEVWFLRLSRMNVLLVFGSLIILIIFGVTILISFTPLREFIPGYPDKNTRRTIVANALKVDSLERELTMWQRHLDNINRVLSGKPTEVIESKPDTTKKYKNLDLGRSEEDSKFRAEVEAAEKYKLAVFDKAKKTQGISGIRFYTPVKGKVLKPFNSQAGQLGVVLSVAPNELVLATLEGTVVSAGWSMEFGYSIVIQHSNNLISAYKYNSQVMKKVGEKVRAGEAIAVVGTRSEQKNTAQLLFELWFNGVPINPQHYVIF</sequence>
<proteinExistence type="predicted"/>
<dbReference type="RefSeq" id="WP_131838830.1">
    <property type="nucleotide sequence ID" value="NZ_SLWB01000005.1"/>
</dbReference>
<feature type="transmembrane region" description="Helical" evidence="2">
    <location>
        <begin position="40"/>
        <end position="61"/>
    </location>
</feature>
<dbReference type="AlphaFoldDB" id="A0A4R2EKB4"/>
<dbReference type="Proteomes" id="UP000294830">
    <property type="component" value="Unassembled WGS sequence"/>
</dbReference>
<dbReference type="InterPro" id="IPR050570">
    <property type="entry name" value="Cell_wall_metabolism_enzyme"/>
</dbReference>
<evidence type="ECO:0000313" key="5">
    <source>
        <dbReference type="Proteomes" id="UP000294830"/>
    </source>
</evidence>
<comment type="caution">
    <text evidence="4">The sequence shown here is derived from an EMBL/GenBank/DDBJ whole genome shotgun (WGS) entry which is preliminary data.</text>
</comment>
<dbReference type="PANTHER" id="PTHR21666">
    <property type="entry name" value="PEPTIDASE-RELATED"/>
    <property type="match status" value="1"/>
</dbReference>
<dbReference type="EMBL" id="SLWB01000005">
    <property type="protein sequence ID" value="TCN68805.1"/>
    <property type="molecule type" value="Genomic_DNA"/>
</dbReference>
<keyword evidence="2" id="KW-1133">Transmembrane helix</keyword>
<evidence type="ECO:0000259" key="3">
    <source>
        <dbReference type="Pfam" id="PF01551"/>
    </source>
</evidence>
<dbReference type="InterPro" id="IPR016047">
    <property type="entry name" value="M23ase_b-sheet_dom"/>
</dbReference>
<name>A0A4R2EKB4_9BACT</name>
<accession>A0A4R2EKB4</accession>
<dbReference type="Gene3D" id="2.70.70.10">
    <property type="entry name" value="Glucose Permease (Domain IIA)"/>
    <property type="match status" value="1"/>
</dbReference>
<keyword evidence="2" id="KW-0472">Membrane</keyword>
<keyword evidence="2" id="KW-0812">Transmembrane</keyword>
<dbReference type="PANTHER" id="PTHR21666:SF289">
    <property type="entry name" value="L-ALA--D-GLU ENDOPEPTIDASE"/>
    <property type="match status" value="1"/>
</dbReference>
<evidence type="ECO:0000256" key="2">
    <source>
        <dbReference type="SAM" id="Phobius"/>
    </source>
</evidence>
<feature type="domain" description="M23ase beta-sheet core" evidence="3">
    <location>
        <begin position="188"/>
        <end position="281"/>
    </location>
</feature>
<protein>
    <submittedName>
        <fullName evidence="4">Peptidase M23-like protein</fullName>
    </submittedName>
</protein>
<keyword evidence="5" id="KW-1185">Reference proteome</keyword>